<organism evidence="5 6">
    <name type="scientific">Mycobacterium yunnanensis</name>
    <dbReference type="NCBI Taxonomy" id="368477"/>
    <lineage>
        <taxon>Bacteria</taxon>
        <taxon>Bacillati</taxon>
        <taxon>Actinomycetota</taxon>
        <taxon>Actinomycetes</taxon>
        <taxon>Mycobacteriales</taxon>
        <taxon>Mycobacteriaceae</taxon>
        <taxon>Mycobacterium</taxon>
    </lineage>
</organism>
<evidence type="ECO:0000256" key="3">
    <source>
        <dbReference type="PROSITE-ProRule" id="PRU01091"/>
    </source>
</evidence>
<dbReference type="CDD" id="cd15831">
    <property type="entry name" value="BTAD"/>
    <property type="match status" value="1"/>
</dbReference>
<gene>
    <name evidence="5" type="ORF">H7K45_08395</name>
</gene>
<dbReference type="RefSeq" id="WP_263995340.1">
    <property type="nucleotide sequence ID" value="NZ_JACKVK010000005.1"/>
</dbReference>
<evidence type="ECO:0000313" key="6">
    <source>
        <dbReference type="Proteomes" id="UP001141629"/>
    </source>
</evidence>
<sequence>MRVRDLGALTVTVDGVDRPVAGSRAAAILALLVINVNERVSVQALLDATWGDRATDATVSTLESHVWRLRQLLEPHRGQRQPPAVLVNENTGYRLVADGHAVDSLSFGQIGRDAGDLFAAGRAEAAIARAEEALQLWRGQPYGALGEQSWAQPAVARLEELRRHIGEIRLDALIAAGRFEQALADLETMVADAPFRERLRAQQMLALYRGGRAEEALAVFQRTRAVLVDELGTEPGPELRDLHARILDQDSSLAGTPRAAPIVLSLNHVHLPATLTPLAGRESDLAQVSALLESNALVTLTGAAGIGKTRLAVEVGRAAAGRFPDGVWFVDLAAVTDTALVVDAVVSTLGIASSPASTPLEDLAHYGRGRDVLIVLDNCEHVVAAVATLATAVLGHGDGRCTLLATSRTPLDVDVEVTWTVAPLAISGSPETSRDGPAVQLFLDRLRRVDPALAIDDEVRAAAGDICAAVDGLPLAIELAAARARSHSLHDVRKQSQADVGAWGRTGHRETLRSAIDSSHAALDSVAALVHRRLAVLPGSFTTAAATAVAGDLAAAEVDDALATLVHHSMLTSTATREPSGHTVFRQLATVRAHAAHTLREHDDADSAAERRDQWTAQLIASRPRLGRAGEHAWFDALDDDDATVRASLAGMLLNRADPGAARLCAPLGFYWYFRARITEGARWLGLARDAADGHHRADWTAATVALASAFAAQGRVESARPLVGEALGRLGALPDDALVDVGESLVILGAALWVHPDVELITEVHAALQQLAARSTDPELQLFADIQACSVTALGGGLAAAAARAEELHDAAVLVGNDAAAWLSAATPMTAAVLHDDPERGIVWVRRVMQAHLAAGGTSSAGMFIENRANYETQRGSHQQAARLYAAARAHTRRAAMVWPRRPVTADLLATTRKSLLPSVFEEAWQNGETWQLADVLAVD</sequence>
<dbReference type="SMART" id="SM01043">
    <property type="entry name" value="BTAD"/>
    <property type="match status" value="1"/>
</dbReference>
<protein>
    <submittedName>
        <fullName evidence="5">Winged helix-turn-helix domain-containing protein</fullName>
    </submittedName>
</protein>
<dbReference type="Gene3D" id="3.40.50.300">
    <property type="entry name" value="P-loop containing nucleotide triphosphate hydrolases"/>
    <property type="match status" value="1"/>
</dbReference>
<keyword evidence="2 3" id="KW-0238">DNA-binding</keyword>
<dbReference type="PRINTS" id="PR00364">
    <property type="entry name" value="DISEASERSIST"/>
</dbReference>
<dbReference type="Proteomes" id="UP001141629">
    <property type="component" value="Unassembled WGS sequence"/>
</dbReference>
<dbReference type="SMART" id="SM00862">
    <property type="entry name" value="Trans_reg_C"/>
    <property type="match status" value="1"/>
</dbReference>
<evidence type="ECO:0000256" key="2">
    <source>
        <dbReference type="ARBA" id="ARBA00023125"/>
    </source>
</evidence>
<accession>A0A9X2Z1S0</accession>
<comment type="caution">
    <text evidence="5">The sequence shown here is derived from an EMBL/GenBank/DDBJ whole genome shotgun (WGS) entry which is preliminary data.</text>
</comment>
<dbReference type="SUPFAM" id="SSF52540">
    <property type="entry name" value="P-loop containing nucleoside triphosphate hydrolases"/>
    <property type="match status" value="1"/>
</dbReference>
<dbReference type="GO" id="GO:0000160">
    <property type="term" value="P:phosphorelay signal transduction system"/>
    <property type="evidence" value="ECO:0007669"/>
    <property type="project" value="InterPro"/>
</dbReference>
<evidence type="ECO:0000313" key="5">
    <source>
        <dbReference type="EMBL" id="MCV7420557.1"/>
    </source>
</evidence>
<keyword evidence="6" id="KW-1185">Reference proteome</keyword>
<dbReference type="Gene3D" id="1.10.10.10">
    <property type="entry name" value="Winged helix-like DNA-binding domain superfamily/Winged helix DNA-binding domain"/>
    <property type="match status" value="1"/>
</dbReference>
<dbReference type="SUPFAM" id="SSF46894">
    <property type="entry name" value="C-terminal effector domain of the bipartite response regulators"/>
    <property type="match status" value="1"/>
</dbReference>
<dbReference type="EMBL" id="JACKVK010000005">
    <property type="protein sequence ID" value="MCV7420557.1"/>
    <property type="molecule type" value="Genomic_DNA"/>
</dbReference>
<dbReference type="PROSITE" id="PS51755">
    <property type="entry name" value="OMPR_PHOB"/>
    <property type="match status" value="1"/>
</dbReference>
<dbReference type="Pfam" id="PF25872">
    <property type="entry name" value="HTH_77"/>
    <property type="match status" value="1"/>
</dbReference>
<proteinExistence type="inferred from homology"/>
<evidence type="ECO:0000259" key="4">
    <source>
        <dbReference type="PROSITE" id="PS51755"/>
    </source>
</evidence>
<reference evidence="5" key="1">
    <citation type="submission" date="2020-07" db="EMBL/GenBank/DDBJ databases">
        <authorList>
            <person name="Pettersson B.M.F."/>
            <person name="Behra P.R.K."/>
            <person name="Ramesh M."/>
            <person name="Das S."/>
            <person name="Dasgupta S."/>
            <person name="Kirsebom L.A."/>
        </authorList>
    </citation>
    <scope>NUCLEOTIDE SEQUENCE</scope>
    <source>
        <strain evidence="5">DSM 44838</strain>
    </source>
</reference>
<dbReference type="Pfam" id="PF03704">
    <property type="entry name" value="BTAD"/>
    <property type="match status" value="1"/>
</dbReference>
<dbReference type="AlphaFoldDB" id="A0A9X2Z1S0"/>
<dbReference type="PANTHER" id="PTHR47691">
    <property type="entry name" value="REGULATOR-RELATED"/>
    <property type="match status" value="1"/>
</dbReference>
<dbReference type="Pfam" id="PF00486">
    <property type="entry name" value="Trans_reg_C"/>
    <property type="match status" value="1"/>
</dbReference>
<evidence type="ECO:0000256" key="1">
    <source>
        <dbReference type="ARBA" id="ARBA00005820"/>
    </source>
</evidence>
<feature type="domain" description="OmpR/PhoB-type" evidence="4">
    <location>
        <begin position="1"/>
        <end position="97"/>
    </location>
</feature>
<dbReference type="InterPro" id="IPR011990">
    <property type="entry name" value="TPR-like_helical_dom_sf"/>
</dbReference>
<feature type="DNA-binding region" description="OmpR/PhoB-type" evidence="3">
    <location>
        <begin position="1"/>
        <end position="97"/>
    </location>
</feature>
<dbReference type="InterPro" id="IPR027417">
    <property type="entry name" value="P-loop_NTPase"/>
</dbReference>
<dbReference type="Gene3D" id="1.25.40.10">
    <property type="entry name" value="Tetratricopeptide repeat domain"/>
    <property type="match status" value="1"/>
</dbReference>
<dbReference type="InterPro" id="IPR058852">
    <property type="entry name" value="HTH_77"/>
</dbReference>
<dbReference type="InterPro" id="IPR005158">
    <property type="entry name" value="BTAD"/>
</dbReference>
<dbReference type="GO" id="GO:0006355">
    <property type="term" value="P:regulation of DNA-templated transcription"/>
    <property type="evidence" value="ECO:0007669"/>
    <property type="project" value="InterPro"/>
</dbReference>
<dbReference type="InterPro" id="IPR036388">
    <property type="entry name" value="WH-like_DNA-bd_sf"/>
</dbReference>
<dbReference type="GO" id="GO:0003677">
    <property type="term" value="F:DNA binding"/>
    <property type="evidence" value="ECO:0007669"/>
    <property type="project" value="UniProtKB-UniRule"/>
</dbReference>
<dbReference type="InterPro" id="IPR001867">
    <property type="entry name" value="OmpR/PhoB-type_DNA-bd"/>
</dbReference>
<name>A0A9X2Z1S0_9MYCO</name>
<comment type="similarity">
    <text evidence="1">Belongs to the AfsR/DnrI/RedD regulatory family.</text>
</comment>
<dbReference type="SUPFAM" id="SSF48452">
    <property type="entry name" value="TPR-like"/>
    <property type="match status" value="1"/>
</dbReference>
<reference evidence="5" key="2">
    <citation type="journal article" date="2022" name="BMC Genomics">
        <title>Comparative genome analysis of mycobacteria focusing on tRNA and non-coding RNA.</title>
        <authorList>
            <person name="Behra P.R.K."/>
            <person name="Pettersson B.M.F."/>
            <person name="Ramesh M."/>
            <person name="Das S."/>
            <person name="Dasgupta S."/>
            <person name="Kirsebom L.A."/>
        </authorList>
    </citation>
    <scope>NUCLEOTIDE SEQUENCE</scope>
    <source>
        <strain evidence="5">DSM 44838</strain>
    </source>
</reference>
<dbReference type="PANTHER" id="PTHR47691:SF3">
    <property type="entry name" value="HTH-TYPE TRANSCRIPTIONAL REGULATOR RV0890C-RELATED"/>
    <property type="match status" value="1"/>
</dbReference>
<dbReference type="InterPro" id="IPR016032">
    <property type="entry name" value="Sig_transdc_resp-reg_C-effctor"/>
</dbReference>